<dbReference type="SMART" id="SM00202">
    <property type="entry name" value="SR"/>
    <property type="match status" value="3"/>
</dbReference>
<dbReference type="InterPro" id="IPR013098">
    <property type="entry name" value="Ig_I-set"/>
</dbReference>
<dbReference type="Gene3D" id="2.60.40.10">
    <property type="entry name" value="Immunoglobulins"/>
    <property type="match status" value="2"/>
</dbReference>
<feature type="disulfide bond" evidence="5">
    <location>
        <begin position="36"/>
        <end position="100"/>
    </location>
</feature>
<proteinExistence type="predicted"/>
<keyword evidence="9" id="KW-1185">Reference proteome</keyword>
<dbReference type="PROSITE" id="PS50287">
    <property type="entry name" value="SRCR_2"/>
    <property type="match status" value="3"/>
</dbReference>
<feature type="domain" description="Ig-like" evidence="7">
    <location>
        <begin position="354"/>
        <end position="391"/>
    </location>
</feature>
<sequence length="539" mass="58183">MEVNDKVIQRIRLAGGPTENVGRVEVLVNGRWGTVCDDLWDIFDATVVCRQLGYPGAVRARSSAHFGEGSGRIWIDDVECDDSSVSLQDCPKNDIGVINCGHDEDAGVECLPLEAVSTVTPGIDEIRLSNGNKLSEGRVEVLVNGEWGTVCDDAWDIIDATVVCRQLGYPGAVRARSSAHYGGGSGRIWLDNVACAESSVSLQDCPKSEIGDHNCDHEEDAGVECLPLEVPTTFAPAIASIRLAGGSTPNVGRVEVSVNGEWGTVCDDSWDIVDAAVVCRQLGYPGAVRARSSAHYGEGSGRILLDNVACDVSSLTLQDCPKNDIGDHNCGHDEDAAVECSPLEVVSNVKTVSPETLQFVVAPTDVTVEEGEVVQLFCEVNNEAASRFWFKGMSQISSDNSEESVQVTIDGNLIFVNTEPTACFLEAPRRHELTLGDVVIFHCEVDDASAEVTWFKDDIQIAQGLVNGLVLLRDNSLIITDVEVHHPGTYKCVATSSDGRRAEITARASVCFCKHVPHLIRFTPNSLDDMFVNFYVLVN</sequence>
<feature type="domain" description="Ig-like" evidence="7">
    <location>
        <begin position="420"/>
        <end position="505"/>
    </location>
</feature>
<name>A0A2G8K2W1_STIJA</name>
<feature type="domain" description="SRCR" evidence="6">
    <location>
        <begin position="11"/>
        <end position="111"/>
    </location>
</feature>
<evidence type="ECO:0000256" key="1">
    <source>
        <dbReference type="ARBA" id="ARBA00022729"/>
    </source>
</evidence>
<feature type="disulfide bond" evidence="5">
    <location>
        <begin position="266"/>
        <end position="330"/>
    </location>
</feature>
<dbReference type="Proteomes" id="UP000230750">
    <property type="component" value="Unassembled WGS sequence"/>
</dbReference>
<feature type="domain" description="SRCR" evidence="6">
    <location>
        <begin position="241"/>
        <end position="341"/>
    </location>
</feature>
<dbReference type="InterPro" id="IPR003598">
    <property type="entry name" value="Ig_sub2"/>
</dbReference>
<evidence type="ECO:0000313" key="9">
    <source>
        <dbReference type="Proteomes" id="UP000230750"/>
    </source>
</evidence>
<dbReference type="PANTHER" id="PTHR48071:SF18">
    <property type="entry name" value="DELETED IN MALIGNANT BRAIN TUMORS 1 PROTEIN-RELATED"/>
    <property type="match status" value="1"/>
</dbReference>
<keyword evidence="4" id="KW-0325">Glycoprotein</keyword>
<dbReference type="Pfam" id="PF07679">
    <property type="entry name" value="I-set"/>
    <property type="match status" value="1"/>
</dbReference>
<evidence type="ECO:0000259" key="7">
    <source>
        <dbReference type="PROSITE" id="PS50835"/>
    </source>
</evidence>
<dbReference type="PROSITE" id="PS00420">
    <property type="entry name" value="SRCR_1"/>
    <property type="match status" value="3"/>
</dbReference>
<dbReference type="PROSITE" id="PS50835">
    <property type="entry name" value="IG_LIKE"/>
    <property type="match status" value="2"/>
</dbReference>
<dbReference type="STRING" id="307972.A0A2G8K2W1"/>
<evidence type="ECO:0000256" key="2">
    <source>
        <dbReference type="ARBA" id="ARBA00022737"/>
    </source>
</evidence>
<dbReference type="SMART" id="SM00409">
    <property type="entry name" value="IG"/>
    <property type="match status" value="1"/>
</dbReference>
<dbReference type="Gene3D" id="3.10.250.10">
    <property type="entry name" value="SRCR-like domain"/>
    <property type="match status" value="3"/>
</dbReference>
<protein>
    <submittedName>
        <fullName evidence="8">Putative deleted in malignant brain tumors 1 protein</fullName>
    </submittedName>
</protein>
<dbReference type="Pfam" id="PF00530">
    <property type="entry name" value="SRCR"/>
    <property type="match status" value="3"/>
</dbReference>
<feature type="disulfide bond" evidence="5">
    <location>
        <begin position="279"/>
        <end position="340"/>
    </location>
</feature>
<feature type="disulfide bond" evidence="5">
    <location>
        <begin position="310"/>
        <end position="320"/>
    </location>
</feature>
<dbReference type="SUPFAM" id="SSF48726">
    <property type="entry name" value="Immunoglobulin"/>
    <property type="match status" value="2"/>
</dbReference>
<dbReference type="FunFam" id="3.10.250.10:FF:000011">
    <property type="entry name" value="Scavenger receptor class A member 5"/>
    <property type="match status" value="1"/>
</dbReference>
<keyword evidence="1" id="KW-0732">Signal</keyword>
<dbReference type="InterPro" id="IPR013783">
    <property type="entry name" value="Ig-like_fold"/>
</dbReference>
<evidence type="ECO:0000256" key="3">
    <source>
        <dbReference type="ARBA" id="ARBA00023157"/>
    </source>
</evidence>
<dbReference type="SMART" id="SM00408">
    <property type="entry name" value="IGc2"/>
    <property type="match status" value="1"/>
</dbReference>
<dbReference type="AlphaFoldDB" id="A0A2G8K2W1"/>
<feature type="disulfide bond" evidence="5">
    <location>
        <begin position="164"/>
        <end position="225"/>
    </location>
</feature>
<comment type="caution">
    <text evidence="8">The sequence shown here is derived from an EMBL/GenBank/DDBJ whole genome shotgun (WGS) entry which is preliminary data.</text>
</comment>
<keyword evidence="3 5" id="KW-1015">Disulfide bond</keyword>
<feature type="domain" description="SRCR" evidence="6">
    <location>
        <begin position="126"/>
        <end position="226"/>
    </location>
</feature>
<dbReference type="PRINTS" id="PR00258">
    <property type="entry name" value="SPERACTRCPTR"/>
</dbReference>
<dbReference type="EMBL" id="MRZV01000941">
    <property type="protein sequence ID" value="PIK42348.1"/>
    <property type="molecule type" value="Genomic_DNA"/>
</dbReference>
<evidence type="ECO:0000313" key="8">
    <source>
        <dbReference type="EMBL" id="PIK42348.1"/>
    </source>
</evidence>
<feature type="disulfide bond" evidence="5">
    <location>
        <begin position="49"/>
        <end position="110"/>
    </location>
</feature>
<organism evidence="8 9">
    <name type="scientific">Stichopus japonicus</name>
    <name type="common">Sea cucumber</name>
    <dbReference type="NCBI Taxonomy" id="307972"/>
    <lineage>
        <taxon>Eukaryota</taxon>
        <taxon>Metazoa</taxon>
        <taxon>Echinodermata</taxon>
        <taxon>Eleutherozoa</taxon>
        <taxon>Echinozoa</taxon>
        <taxon>Holothuroidea</taxon>
        <taxon>Aspidochirotacea</taxon>
        <taxon>Aspidochirotida</taxon>
        <taxon>Stichopodidae</taxon>
        <taxon>Apostichopus</taxon>
    </lineage>
</organism>
<dbReference type="PANTHER" id="PTHR48071">
    <property type="entry name" value="SRCR DOMAIN-CONTAINING PROTEIN"/>
    <property type="match status" value="1"/>
</dbReference>
<dbReference type="SUPFAM" id="SSF56487">
    <property type="entry name" value="SRCR-like"/>
    <property type="match status" value="3"/>
</dbReference>
<reference evidence="8 9" key="1">
    <citation type="journal article" date="2017" name="PLoS Biol.">
        <title>The sea cucumber genome provides insights into morphological evolution and visceral regeneration.</title>
        <authorList>
            <person name="Zhang X."/>
            <person name="Sun L."/>
            <person name="Yuan J."/>
            <person name="Sun Y."/>
            <person name="Gao Y."/>
            <person name="Zhang L."/>
            <person name="Li S."/>
            <person name="Dai H."/>
            <person name="Hamel J.F."/>
            <person name="Liu C."/>
            <person name="Yu Y."/>
            <person name="Liu S."/>
            <person name="Lin W."/>
            <person name="Guo K."/>
            <person name="Jin S."/>
            <person name="Xu P."/>
            <person name="Storey K.B."/>
            <person name="Huan P."/>
            <person name="Zhang T."/>
            <person name="Zhou Y."/>
            <person name="Zhang J."/>
            <person name="Lin C."/>
            <person name="Li X."/>
            <person name="Xing L."/>
            <person name="Huo D."/>
            <person name="Sun M."/>
            <person name="Wang L."/>
            <person name="Mercier A."/>
            <person name="Li F."/>
            <person name="Yang H."/>
            <person name="Xiang J."/>
        </authorList>
    </citation>
    <scope>NUCLEOTIDE SEQUENCE [LARGE SCALE GENOMIC DNA]</scope>
    <source>
        <strain evidence="8">Shaxun</strain>
        <tissue evidence="8">Muscle</tissue>
    </source>
</reference>
<feature type="disulfide bond" evidence="5">
    <location>
        <begin position="195"/>
        <end position="205"/>
    </location>
</feature>
<dbReference type="InterPro" id="IPR001190">
    <property type="entry name" value="SRCR"/>
</dbReference>
<accession>A0A2G8K2W1</accession>
<dbReference type="InterPro" id="IPR036772">
    <property type="entry name" value="SRCR-like_dom_sf"/>
</dbReference>
<dbReference type="GO" id="GO:0016020">
    <property type="term" value="C:membrane"/>
    <property type="evidence" value="ECO:0007669"/>
    <property type="project" value="InterPro"/>
</dbReference>
<dbReference type="InterPro" id="IPR007110">
    <property type="entry name" value="Ig-like_dom"/>
</dbReference>
<feature type="disulfide bond" evidence="5">
    <location>
        <begin position="80"/>
        <end position="90"/>
    </location>
</feature>
<feature type="disulfide bond" evidence="5">
    <location>
        <begin position="151"/>
        <end position="215"/>
    </location>
</feature>
<dbReference type="CDD" id="cd00096">
    <property type="entry name" value="Ig"/>
    <property type="match status" value="1"/>
</dbReference>
<dbReference type="OrthoDB" id="536948at2759"/>
<dbReference type="InterPro" id="IPR036179">
    <property type="entry name" value="Ig-like_dom_sf"/>
</dbReference>
<keyword evidence="2" id="KW-0677">Repeat</keyword>
<dbReference type="FunFam" id="3.10.250.10:FF:000006">
    <property type="entry name" value="neurotrypsin isoform X2"/>
    <property type="match status" value="2"/>
</dbReference>
<evidence type="ECO:0000259" key="6">
    <source>
        <dbReference type="PROSITE" id="PS50287"/>
    </source>
</evidence>
<gene>
    <name evidence="8" type="ORF">BSL78_20791</name>
</gene>
<evidence type="ECO:0000256" key="4">
    <source>
        <dbReference type="ARBA" id="ARBA00023180"/>
    </source>
</evidence>
<evidence type="ECO:0000256" key="5">
    <source>
        <dbReference type="PROSITE-ProRule" id="PRU00196"/>
    </source>
</evidence>
<dbReference type="InterPro" id="IPR003599">
    <property type="entry name" value="Ig_sub"/>
</dbReference>